<dbReference type="Proteomes" id="UP001054945">
    <property type="component" value="Unassembled WGS sequence"/>
</dbReference>
<comment type="caution">
    <text evidence="1">The sequence shown here is derived from an EMBL/GenBank/DDBJ whole genome shotgun (WGS) entry which is preliminary data.</text>
</comment>
<accession>A0AAV4W119</accession>
<reference evidence="1 2" key="1">
    <citation type="submission" date="2021-06" db="EMBL/GenBank/DDBJ databases">
        <title>Caerostris extrusa draft genome.</title>
        <authorList>
            <person name="Kono N."/>
            <person name="Arakawa K."/>
        </authorList>
    </citation>
    <scope>NUCLEOTIDE SEQUENCE [LARGE SCALE GENOMIC DNA]</scope>
</reference>
<gene>
    <name evidence="1" type="ORF">CEXT_157631</name>
</gene>
<evidence type="ECO:0000313" key="2">
    <source>
        <dbReference type="Proteomes" id="UP001054945"/>
    </source>
</evidence>
<dbReference type="EMBL" id="BPLR01015388">
    <property type="protein sequence ID" value="GIY75785.1"/>
    <property type="molecule type" value="Genomic_DNA"/>
</dbReference>
<dbReference type="AlphaFoldDB" id="A0AAV4W119"/>
<organism evidence="1 2">
    <name type="scientific">Caerostris extrusa</name>
    <name type="common">Bark spider</name>
    <name type="synonym">Caerostris bankana</name>
    <dbReference type="NCBI Taxonomy" id="172846"/>
    <lineage>
        <taxon>Eukaryota</taxon>
        <taxon>Metazoa</taxon>
        <taxon>Ecdysozoa</taxon>
        <taxon>Arthropoda</taxon>
        <taxon>Chelicerata</taxon>
        <taxon>Arachnida</taxon>
        <taxon>Araneae</taxon>
        <taxon>Araneomorphae</taxon>
        <taxon>Entelegynae</taxon>
        <taxon>Araneoidea</taxon>
        <taxon>Araneidae</taxon>
        <taxon>Caerostris</taxon>
    </lineage>
</organism>
<name>A0AAV4W119_CAEEX</name>
<sequence>MWLLQRENETIFHSYGMSSGRMVNGSYSNSRNRIPSSIDLTVDQQESGLVNGLPFSYSDGSRKSLMEFCPGETFRGRGILPCPDCLVEILARFHMLEHFLEYLDHTGLISVCVSKHKAQ</sequence>
<evidence type="ECO:0000313" key="1">
    <source>
        <dbReference type="EMBL" id="GIY75785.1"/>
    </source>
</evidence>
<keyword evidence="2" id="KW-1185">Reference proteome</keyword>
<protein>
    <submittedName>
        <fullName evidence="1">Uncharacterized protein</fullName>
    </submittedName>
</protein>
<proteinExistence type="predicted"/>